<evidence type="ECO:0000313" key="2">
    <source>
        <dbReference type="Proteomes" id="UP000190961"/>
    </source>
</evidence>
<dbReference type="STRING" id="688867.SAMN05660236_0909"/>
<accession>A0A1T5JAI7</accession>
<dbReference type="Proteomes" id="UP000190961">
    <property type="component" value="Unassembled WGS sequence"/>
</dbReference>
<organism evidence="1 2">
    <name type="scientific">Ohtaekwangia koreensis</name>
    <dbReference type="NCBI Taxonomy" id="688867"/>
    <lineage>
        <taxon>Bacteria</taxon>
        <taxon>Pseudomonadati</taxon>
        <taxon>Bacteroidota</taxon>
        <taxon>Cytophagia</taxon>
        <taxon>Cytophagales</taxon>
        <taxon>Fulvivirgaceae</taxon>
        <taxon>Ohtaekwangia</taxon>
    </lineage>
</organism>
<gene>
    <name evidence="1" type="ORF">SAMN05660236_0909</name>
</gene>
<dbReference type="AlphaFoldDB" id="A0A1T5JAI7"/>
<keyword evidence="2" id="KW-1185">Reference proteome</keyword>
<evidence type="ECO:0008006" key="3">
    <source>
        <dbReference type="Google" id="ProtNLM"/>
    </source>
</evidence>
<protein>
    <recommendedName>
        <fullName evidence="3">Universal stress protein family protein</fullName>
    </recommendedName>
</protein>
<proteinExistence type="predicted"/>
<dbReference type="OrthoDB" id="893860at2"/>
<dbReference type="RefSeq" id="WP_079685497.1">
    <property type="nucleotide sequence ID" value="NZ_FUZU01000001.1"/>
</dbReference>
<name>A0A1T5JAI7_9BACT</name>
<evidence type="ECO:0000313" key="1">
    <source>
        <dbReference type="EMBL" id="SKC48292.1"/>
    </source>
</evidence>
<sequence>MKNIFILTQFEADTLQAMKLAAYMSENKGNIILVTCSEISDSITELLFLSAKDHIDLNKRQDVLDKWSVYKAETNIATTLREHHQFGISRPVIQKLLESFQVDVVIAPLSIQQSKQYIHKLFLKLLHNSNCPLLLLPEKDQTSEIIQRALFLDANGKSLAPSLQQLPFHVIHQSMIKEYENQSLNVLVDQLRVDLIVQPKRSNEVAEKNADVTNLGLPVLTI</sequence>
<reference evidence="1 2" key="1">
    <citation type="submission" date="2017-02" db="EMBL/GenBank/DDBJ databases">
        <authorList>
            <person name="Peterson S.W."/>
        </authorList>
    </citation>
    <scope>NUCLEOTIDE SEQUENCE [LARGE SCALE GENOMIC DNA]</scope>
    <source>
        <strain evidence="1 2">DSM 25262</strain>
    </source>
</reference>
<dbReference type="EMBL" id="FUZU01000001">
    <property type="protein sequence ID" value="SKC48292.1"/>
    <property type="molecule type" value="Genomic_DNA"/>
</dbReference>